<evidence type="ECO:0000313" key="1">
    <source>
        <dbReference type="EMBL" id="KAL0297987.1"/>
    </source>
</evidence>
<dbReference type="AlphaFoldDB" id="A0AAW2JU20"/>
<organism evidence="1">
    <name type="scientific">Sesamum angustifolium</name>
    <dbReference type="NCBI Taxonomy" id="2727405"/>
    <lineage>
        <taxon>Eukaryota</taxon>
        <taxon>Viridiplantae</taxon>
        <taxon>Streptophyta</taxon>
        <taxon>Embryophyta</taxon>
        <taxon>Tracheophyta</taxon>
        <taxon>Spermatophyta</taxon>
        <taxon>Magnoliopsida</taxon>
        <taxon>eudicotyledons</taxon>
        <taxon>Gunneridae</taxon>
        <taxon>Pentapetalae</taxon>
        <taxon>asterids</taxon>
        <taxon>lamiids</taxon>
        <taxon>Lamiales</taxon>
        <taxon>Pedaliaceae</taxon>
        <taxon>Sesamum</taxon>
    </lineage>
</organism>
<accession>A0AAW2JU20</accession>
<dbReference type="EMBL" id="JACGWK010000519">
    <property type="protein sequence ID" value="KAL0297987.1"/>
    <property type="molecule type" value="Genomic_DNA"/>
</dbReference>
<gene>
    <name evidence="1" type="ORF">Sangu_3168300</name>
</gene>
<protein>
    <submittedName>
        <fullName evidence="1">Uncharacterized protein</fullName>
    </submittedName>
</protein>
<sequence>MSLKSIRMKKGNLIHQENIELHKKENIILQENAELKRKVYGLGAISEANRVLHTKHRINIGYDLHVATRLELSQPQNQKNCTPENAIKLSSTTGSNRWQLLQQRQKMNVHNVDEKRTVNYKMS</sequence>
<comment type="caution">
    <text evidence="1">The sequence shown here is derived from an EMBL/GenBank/DDBJ whole genome shotgun (WGS) entry which is preliminary data.</text>
</comment>
<proteinExistence type="predicted"/>
<reference evidence="1" key="1">
    <citation type="submission" date="2020-06" db="EMBL/GenBank/DDBJ databases">
        <authorList>
            <person name="Li T."/>
            <person name="Hu X."/>
            <person name="Zhang T."/>
            <person name="Song X."/>
            <person name="Zhang H."/>
            <person name="Dai N."/>
            <person name="Sheng W."/>
            <person name="Hou X."/>
            <person name="Wei L."/>
        </authorList>
    </citation>
    <scope>NUCLEOTIDE SEQUENCE</scope>
    <source>
        <strain evidence="1">G01</strain>
        <tissue evidence="1">Leaf</tissue>
    </source>
</reference>
<name>A0AAW2JU20_9LAMI</name>
<reference evidence="1" key="2">
    <citation type="journal article" date="2024" name="Plant">
        <title>Genomic evolution and insights into agronomic trait innovations of Sesamum species.</title>
        <authorList>
            <person name="Miao H."/>
            <person name="Wang L."/>
            <person name="Qu L."/>
            <person name="Liu H."/>
            <person name="Sun Y."/>
            <person name="Le M."/>
            <person name="Wang Q."/>
            <person name="Wei S."/>
            <person name="Zheng Y."/>
            <person name="Lin W."/>
            <person name="Duan Y."/>
            <person name="Cao H."/>
            <person name="Xiong S."/>
            <person name="Wang X."/>
            <person name="Wei L."/>
            <person name="Li C."/>
            <person name="Ma Q."/>
            <person name="Ju M."/>
            <person name="Zhao R."/>
            <person name="Li G."/>
            <person name="Mu C."/>
            <person name="Tian Q."/>
            <person name="Mei H."/>
            <person name="Zhang T."/>
            <person name="Gao T."/>
            <person name="Zhang H."/>
        </authorList>
    </citation>
    <scope>NUCLEOTIDE SEQUENCE</scope>
    <source>
        <strain evidence="1">G01</strain>
    </source>
</reference>